<accession>A0ABU7UVX4</accession>
<organism evidence="1 2">
    <name type="scientific">Clostridium frigoriphilum</name>
    <dbReference type="NCBI Taxonomy" id="443253"/>
    <lineage>
        <taxon>Bacteria</taxon>
        <taxon>Bacillati</taxon>
        <taxon>Bacillota</taxon>
        <taxon>Clostridia</taxon>
        <taxon>Eubacteriales</taxon>
        <taxon>Clostridiaceae</taxon>
        <taxon>Clostridium</taxon>
    </lineage>
</organism>
<gene>
    <name evidence="1" type="ORF">SJI18_21760</name>
</gene>
<dbReference type="Proteomes" id="UP001498469">
    <property type="component" value="Unassembled WGS sequence"/>
</dbReference>
<evidence type="ECO:0000313" key="1">
    <source>
        <dbReference type="EMBL" id="MEF2114919.1"/>
    </source>
</evidence>
<protein>
    <recommendedName>
        <fullName evidence="3">Bacteriophage HK97-gp10, tail-component</fullName>
    </recommendedName>
</protein>
<dbReference type="EMBL" id="JAZHFS010000033">
    <property type="protein sequence ID" value="MEF2114919.1"/>
    <property type="molecule type" value="Genomic_DNA"/>
</dbReference>
<reference evidence="1 2" key="1">
    <citation type="submission" date="2023-11" db="EMBL/GenBank/DDBJ databases">
        <title>Draft genome sequence of a psychrophilic Clostridium strain from permafrost water brine.</title>
        <authorList>
            <person name="Shcherbakova V.A."/>
            <person name="Trubitsyn V.E."/>
            <person name="Zakharyuk A.G."/>
        </authorList>
    </citation>
    <scope>NUCLEOTIDE SEQUENCE [LARGE SCALE GENOMIC DNA]</scope>
    <source>
        <strain evidence="1 2">14F</strain>
    </source>
</reference>
<name>A0ABU7UVX4_9CLOT</name>
<sequence>MSSSGFEGFIKDLGNIVNNYESDSKEFMLKIEKEVIADTQLNTPVLSGDLKRSFTFDEPIKEGNSIVGVVGADIGVPYAEAVENGHSNENGGFIQGQFMLKKATEKIKFEEKVEDFYKKLAKKVGL</sequence>
<comment type="caution">
    <text evidence="1">The sequence shown here is derived from an EMBL/GenBank/DDBJ whole genome shotgun (WGS) entry which is preliminary data.</text>
</comment>
<dbReference type="RefSeq" id="WP_216247923.1">
    <property type="nucleotide sequence ID" value="NZ_JAZHFS010000033.1"/>
</dbReference>
<keyword evidence="2" id="KW-1185">Reference proteome</keyword>
<evidence type="ECO:0008006" key="3">
    <source>
        <dbReference type="Google" id="ProtNLM"/>
    </source>
</evidence>
<evidence type="ECO:0000313" key="2">
    <source>
        <dbReference type="Proteomes" id="UP001498469"/>
    </source>
</evidence>
<proteinExistence type="predicted"/>